<evidence type="ECO:0000256" key="11">
    <source>
        <dbReference type="ARBA" id="ARBA00022729"/>
    </source>
</evidence>
<dbReference type="Gramene" id="TraesJAG5A03G02694600.1">
    <property type="protein sequence ID" value="TraesJAG5A03G02694600.1"/>
    <property type="gene ID" value="TraesJAG5A03G02694600"/>
</dbReference>
<organism evidence="29">
    <name type="scientific">Triticum aestivum</name>
    <name type="common">Wheat</name>
    <dbReference type="NCBI Taxonomy" id="4565"/>
    <lineage>
        <taxon>Eukaryota</taxon>
        <taxon>Viridiplantae</taxon>
        <taxon>Streptophyta</taxon>
        <taxon>Embryophyta</taxon>
        <taxon>Tracheophyta</taxon>
        <taxon>Spermatophyta</taxon>
        <taxon>Magnoliopsida</taxon>
        <taxon>Liliopsida</taxon>
        <taxon>Poales</taxon>
        <taxon>Poaceae</taxon>
        <taxon>BOP clade</taxon>
        <taxon>Pooideae</taxon>
        <taxon>Triticodae</taxon>
        <taxon>Triticeae</taxon>
        <taxon>Triticinae</taxon>
        <taxon>Triticum</taxon>
    </lineage>
</organism>
<dbReference type="GO" id="GO:0004674">
    <property type="term" value="F:protein serine/threonine kinase activity"/>
    <property type="evidence" value="ECO:0007669"/>
    <property type="project" value="UniProtKB-KW"/>
</dbReference>
<keyword evidence="17 26" id="KW-0472">Membrane</keyword>
<dbReference type="Gramene" id="TraesROB_scaffold_001228_01G000800.1">
    <property type="protein sequence ID" value="TraesROB_scaffold_001228_01G000800.1"/>
    <property type="gene ID" value="TraesROB_scaffold_001228_01G000800"/>
</dbReference>
<dbReference type="SUPFAM" id="SSF56112">
    <property type="entry name" value="Protein kinase-like (PK-like)"/>
    <property type="match status" value="1"/>
</dbReference>
<dbReference type="KEGG" id="taes:123107334"/>
<evidence type="ECO:0000256" key="5">
    <source>
        <dbReference type="ARBA" id="ARBA00022475"/>
    </source>
</evidence>
<evidence type="ECO:0000256" key="23">
    <source>
        <dbReference type="ARBA" id="ARBA00056628"/>
    </source>
</evidence>
<dbReference type="Pfam" id="PF07714">
    <property type="entry name" value="PK_Tyr_Ser-Thr"/>
    <property type="match status" value="1"/>
</dbReference>
<evidence type="ECO:0000256" key="20">
    <source>
        <dbReference type="ARBA" id="ARBA00047899"/>
    </source>
</evidence>
<dbReference type="InterPro" id="IPR032675">
    <property type="entry name" value="LRR_dom_sf"/>
</dbReference>
<comment type="function">
    <text evidence="22">Receptor kinase that detects X.oryzae pv. oryzae protein Ax21 to promote innate immunity. Following X.oryzae pv. oryzae protein Ax21 detection, undergoes cleavage, releasing the processed protein kinase Xa21 chain.</text>
</comment>
<dbReference type="Gene3D" id="3.80.10.10">
    <property type="entry name" value="Ribonuclease Inhibitor"/>
    <property type="match status" value="3"/>
</dbReference>
<feature type="domain" description="Protein kinase" evidence="28">
    <location>
        <begin position="715"/>
        <end position="1029"/>
    </location>
</feature>
<comment type="function">
    <text evidence="23">The processed protein kinase Xa21 chain released by protein cleavage after X.oryzae pv. oryzae protein Ax21 detection translocates into the nucleus where it can bind and regulate WRKY62, a transcription factor. Confers resistance to the bacterial pathogen X.oryzae pv. oryzae (Xoo).</text>
</comment>
<keyword evidence="15 25" id="KW-0067">ATP-binding</keyword>
<feature type="signal peptide" evidence="27">
    <location>
        <begin position="1"/>
        <end position="30"/>
    </location>
</feature>
<dbReference type="PROSITE" id="PS50011">
    <property type="entry name" value="PROTEIN_KINASE_DOM"/>
    <property type="match status" value="1"/>
</dbReference>
<dbReference type="Gene3D" id="3.30.200.20">
    <property type="entry name" value="Phosphorylase Kinase, domain 1"/>
    <property type="match status" value="1"/>
</dbReference>
<dbReference type="OMA" id="PLIWNIS"/>
<dbReference type="PROSITE" id="PS00108">
    <property type="entry name" value="PROTEIN_KINASE_ST"/>
    <property type="match status" value="1"/>
</dbReference>
<evidence type="ECO:0000256" key="14">
    <source>
        <dbReference type="ARBA" id="ARBA00022777"/>
    </source>
</evidence>
<evidence type="ECO:0000313" key="29">
    <source>
        <dbReference type="EnsemblPlants" id="TraesCS5A02G285000.1"/>
    </source>
</evidence>
<dbReference type="GO" id="GO:0005886">
    <property type="term" value="C:plasma membrane"/>
    <property type="evidence" value="ECO:0007669"/>
    <property type="project" value="UniProtKB-SubCell"/>
</dbReference>
<evidence type="ECO:0000256" key="22">
    <source>
        <dbReference type="ARBA" id="ARBA00054320"/>
    </source>
</evidence>
<evidence type="ECO:0000256" key="19">
    <source>
        <dbReference type="ARBA" id="ARBA00023180"/>
    </source>
</evidence>
<evidence type="ECO:0000256" key="6">
    <source>
        <dbReference type="ARBA" id="ARBA00022527"/>
    </source>
</evidence>
<evidence type="ECO:0000256" key="27">
    <source>
        <dbReference type="SAM" id="SignalP"/>
    </source>
</evidence>
<evidence type="ECO:0000256" key="3">
    <source>
        <dbReference type="ARBA" id="ARBA00008684"/>
    </source>
</evidence>
<dbReference type="Gramene" id="TraesJUL5A03G02713360.1">
    <property type="protein sequence ID" value="TraesJUL5A03G02713360.1"/>
    <property type="gene ID" value="TraesJUL5A03G02713360"/>
</dbReference>
<evidence type="ECO:0000256" key="1">
    <source>
        <dbReference type="ARBA" id="ARBA00004251"/>
    </source>
</evidence>
<dbReference type="GO" id="GO:0051606">
    <property type="term" value="P:detection of stimulus"/>
    <property type="evidence" value="ECO:0007669"/>
    <property type="project" value="UniProtKB-ARBA"/>
</dbReference>
<comment type="catalytic activity">
    <reaction evidence="20">
        <text>L-threonyl-[protein] + ATP = O-phospho-L-threonyl-[protein] + ADP + H(+)</text>
        <dbReference type="Rhea" id="RHEA:46608"/>
        <dbReference type="Rhea" id="RHEA-COMP:11060"/>
        <dbReference type="Rhea" id="RHEA-COMP:11605"/>
        <dbReference type="ChEBI" id="CHEBI:15378"/>
        <dbReference type="ChEBI" id="CHEBI:30013"/>
        <dbReference type="ChEBI" id="CHEBI:30616"/>
        <dbReference type="ChEBI" id="CHEBI:61977"/>
        <dbReference type="ChEBI" id="CHEBI:456216"/>
        <dbReference type="EC" id="2.7.11.1"/>
    </reaction>
</comment>
<dbReference type="FunFam" id="3.80.10.10:FF:000470">
    <property type="entry name" value="LRR receptor-like serine/threonine-protein kinase RPK2"/>
    <property type="match status" value="1"/>
</dbReference>
<evidence type="ECO:0000256" key="24">
    <source>
        <dbReference type="ARBA" id="ARBA00072040"/>
    </source>
</evidence>
<dbReference type="InterPro" id="IPR003591">
    <property type="entry name" value="Leu-rich_rpt_typical-subtyp"/>
</dbReference>
<dbReference type="Pfam" id="PF13855">
    <property type="entry name" value="LRR_8"/>
    <property type="match status" value="2"/>
</dbReference>
<dbReference type="Gramene" id="TraesSTA5A03G02684210.1">
    <property type="protein sequence ID" value="TraesSTA5A03G02684210.1"/>
    <property type="gene ID" value="TraesSTA5A03G02684210"/>
</dbReference>
<keyword evidence="10 26" id="KW-0812">Transmembrane</keyword>
<dbReference type="Gramene" id="TraesLDM5A03G02696250.1">
    <property type="protein sequence ID" value="TraesLDM5A03G02696250.1"/>
    <property type="gene ID" value="TraesLDM5A03G02696250"/>
</dbReference>
<dbReference type="EC" id="2.7.11.1" evidence="4"/>
<evidence type="ECO:0000259" key="28">
    <source>
        <dbReference type="PROSITE" id="PS50011"/>
    </source>
</evidence>
<evidence type="ECO:0000256" key="2">
    <source>
        <dbReference type="ARBA" id="ARBA00004389"/>
    </source>
</evidence>
<dbReference type="InterPro" id="IPR001245">
    <property type="entry name" value="Ser-Thr/Tyr_kinase_cat_dom"/>
</dbReference>
<dbReference type="SUPFAM" id="SSF52058">
    <property type="entry name" value="L domain-like"/>
    <property type="match status" value="1"/>
</dbReference>
<evidence type="ECO:0000256" key="18">
    <source>
        <dbReference type="ARBA" id="ARBA00023170"/>
    </source>
</evidence>
<dbReference type="Gramene" id="TraesCAD_scaffold_053289_01G000200.1">
    <property type="protein sequence ID" value="TraesCAD_scaffold_053289_01G000200.1"/>
    <property type="gene ID" value="TraesCAD_scaffold_053289_01G000200"/>
</dbReference>
<dbReference type="InterPro" id="IPR008271">
    <property type="entry name" value="Ser/Thr_kinase_AS"/>
</dbReference>
<keyword evidence="13 25" id="KW-0547">Nucleotide-binding</keyword>
<dbReference type="FunFam" id="3.80.10.10:FF:000275">
    <property type="entry name" value="Leucine-rich repeat receptor-like protein kinase"/>
    <property type="match status" value="1"/>
</dbReference>
<evidence type="ECO:0000256" key="13">
    <source>
        <dbReference type="ARBA" id="ARBA00022741"/>
    </source>
</evidence>
<dbReference type="Pfam" id="PF23598">
    <property type="entry name" value="LRR_14"/>
    <property type="match status" value="1"/>
</dbReference>
<keyword evidence="11 27" id="KW-0732">Signal</keyword>
<dbReference type="GO" id="GO:0005789">
    <property type="term" value="C:endoplasmic reticulum membrane"/>
    <property type="evidence" value="ECO:0007669"/>
    <property type="project" value="UniProtKB-SubCell"/>
</dbReference>
<dbReference type="SMART" id="SM00220">
    <property type="entry name" value="S_TKc"/>
    <property type="match status" value="1"/>
</dbReference>
<dbReference type="Gramene" id="TraesKAR5A01G0296970.1">
    <property type="protein sequence ID" value="cds.TraesKAR5A01G0296970.1"/>
    <property type="gene ID" value="TraesKAR5A01G0296970"/>
</dbReference>
<dbReference type="InterPro" id="IPR013210">
    <property type="entry name" value="LRR_N_plant-typ"/>
</dbReference>
<feature type="transmembrane region" description="Helical" evidence="26">
    <location>
        <begin position="663"/>
        <end position="683"/>
    </location>
</feature>
<dbReference type="PANTHER" id="PTHR27008:SF580">
    <property type="entry name" value="PROTEIN KINASE DOMAIN-CONTAINING PROTEIN"/>
    <property type="match status" value="1"/>
</dbReference>
<keyword evidence="18" id="KW-0675">Receptor</keyword>
<dbReference type="Gene3D" id="1.10.510.10">
    <property type="entry name" value="Transferase(Phosphotransferase) domain 1"/>
    <property type="match status" value="1"/>
</dbReference>
<keyword evidence="7" id="KW-0597">Phosphoprotein</keyword>
<evidence type="ECO:0000256" key="17">
    <source>
        <dbReference type="ARBA" id="ARBA00023136"/>
    </source>
</evidence>
<dbReference type="Gramene" id="TraesMAC5A03G02691610.1">
    <property type="protein sequence ID" value="TraesMAC5A03G02691610.1"/>
    <property type="gene ID" value="TraesMAC5A03G02691610"/>
</dbReference>
<dbReference type="PANTHER" id="PTHR27008">
    <property type="entry name" value="OS04G0122200 PROTEIN"/>
    <property type="match status" value="1"/>
</dbReference>
<dbReference type="STRING" id="4565.A0A3B6KL43"/>
<dbReference type="GO" id="GO:0005524">
    <property type="term" value="F:ATP binding"/>
    <property type="evidence" value="ECO:0007669"/>
    <property type="project" value="UniProtKB-UniRule"/>
</dbReference>
<protein>
    <recommendedName>
        <fullName evidence="24">Receptor kinase-like protein Xa21</fullName>
        <ecNumber evidence="4">2.7.11.1</ecNumber>
    </recommendedName>
</protein>
<evidence type="ECO:0000256" key="4">
    <source>
        <dbReference type="ARBA" id="ARBA00012513"/>
    </source>
</evidence>
<dbReference type="GeneID" id="123107334"/>
<dbReference type="FunFam" id="3.30.200.20:FF:000432">
    <property type="entry name" value="LRR receptor-like serine/threonine-protein kinase EFR"/>
    <property type="match status" value="1"/>
</dbReference>
<dbReference type="InterPro" id="IPR011009">
    <property type="entry name" value="Kinase-like_dom_sf"/>
</dbReference>
<dbReference type="InterPro" id="IPR000719">
    <property type="entry name" value="Prot_kinase_dom"/>
</dbReference>
<dbReference type="Gramene" id="TraesCS5A02G285000.1">
    <property type="protein sequence ID" value="TraesCS5A02G285000.1"/>
    <property type="gene ID" value="TraesCS5A02G285000"/>
</dbReference>
<dbReference type="RefSeq" id="XP_044385255.1">
    <property type="nucleotide sequence ID" value="XM_044529320.1"/>
</dbReference>
<dbReference type="Gramene" id="TraesARI5A03G02735930.1">
    <property type="protein sequence ID" value="TraesARI5A03G02735930.1"/>
    <property type="gene ID" value="TraesARI5A03G02735930"/>
</dbReference>
<comment type="subcellular location">
    <subcellularLocation>
        <location evidence="1">Cell membrane</location>
        <topology evidence="1">Single-pass type I membrane protein</topology>
    </subcellularLocation>
    <subcellularLocation>
        <location evidence="2">Endoplasmic reticulum membrane</location>
        <topology evidence="2">Single-pass membrane protein</topology>
    </subcellularLocation>
</comment>
<accession>A0A3B6KL43</accession>
<comment type="similarity">
    <text evidence="3">Belongs to the protein kinase superfamily. Ser/Thr protein kinase family.</text>
</comment>
<evidence type="ECO:0000256" key="12">
    <source>
        <dbReference type="ARBA" id="ARBA00022737"/>
    </source>
</evidence>
<comment type="catalytic activity">
    <reaction evidence="21">
        <text>L-seryl-[protein] + ATP = O-phospho-L-seryl-[protein] + ADP + H(+)</text>
        <dbReference type="Rhea" id="RHEA:17989"/>
        <dbReference type="Rhea" id="RHEA-COMP:9863"/>
        <dbReference type="Rhea" id="RHEA-COMP:11604"/>
        <dbReference type="ChEBI" id="CHEBI:15378"/>
        <dbReference type="ChEBI" id="CHEBI:29999"/>
        <dbReference type="ChEBI" id="CHEBI:30616"/>
        <dbReference type="ChEBI" id="CHEBI:83421"/>
        <dbReference type="ChEBI" id="CHEBI:456216"/>
        <dbReference type="EC" id="2.7.11.1"/>
    </reaction>
</comment>
<reference evidence="29" key="2">
    <citation type="submission" date="2018-10" db="UniProtKB">
        <authorList>
            <consortium name="EnsemblPlants"/>
        </authorList>
    </citation>
    <scope>IDENTIFICATION</scope>
</reference>
<dbReference type="EnsemblPlants" id="TraesCS5A02G285000.1">
    <property type="protein sequence ID" value="TraesCS5A02G285000.1"/>
    <property type="gene ID" value="TraesCS5A02G285000"/>
</dbReference>
<evidence type="ECO:0000256" key="7">
    <source>
        <dbReference type="ARBA" id="ARBA00022553"/>
    </source>
</evidence>
<dbReference type="Gramene" id="TraesWEE_scaffold_056911_01G000400.1">
    <property type="protein sequence ID" value="TraesWEE_scaffold_056911_01G000400.1"/>
    <property type="gene ID" value="TraesWEE_scaffold_056911_01G000400"/>
</dbReference>
<dbReference type="Pfam" id="PF08263">
    <property type="entry name" value="LRRNT_2"/>
    <property type="match status" value="1"/>
</dbReference>
<evidence type="ECO:0000256" key="15">
    <source>
        <dbReference type="ARBA" id="ARBA00022840"/>
    </source>
</evidence>
<dbReference type="OrthoDB" id="676979at2759"/>
<gene>
    <name evidence="29" type="primary">LOC123107334</name>
</gene>
<dbReference type="Gramene" id="TraesCS5A03G0699200.1">
    <property type="protein sequence ID" value="TraesCS5A03G0699200.1.CDS"/>
    <property type="gene ID" value="TraesCS5A03G0699200"/>
</dbReference>
<keyword evidence="9" id="KW-0808">Transferase</keyword>
<dbReference type="Gramene" id="TraesLAC5A03G02647260.1">
    <property type="protein sequence ID" value="TraesLAC5A03G02647260.1"/>
    <property type="gene ID" value="TraesLAC5A03G02647260"/>
</dbReference>
<dbReference type="Gramene" id="TraesCLE_scaffold_062563_01G000200.1">
    <property type="protein sequence ID" value="TraesCLE_scaffold_062563_01G000200.1"/>
    <property type="gene ID" value="TraesCLE_scaffold_062563_01G000200"/>
</dbReference>
<dbReference type="Proteomes" id="UP000019116">
    <property type="component" value="Chromosome 5A"/>
</dbReference>
<keyword evidence="6" id="KW-0723">Serine/threonine-protein kinase</keyword>
<dbReference type="PROSITE" id="PS00107">
    <property type="entry name" value="PROTEIN_KINASE_ATP"/>
    <property type="match status" value="1"/>
</dbReference>
<dbReference type="InterPro" id="IPR017441">
    <property type="entry name" value="Protein_kinase_ATP_BS"/>
</dbReference>
<dbReference type="SMART" id="SM00369">
    <property type="entry name" value="LRR_TYP"/>
    <property type="match status" value="10"/>
</dbReference>
<feature type="binding site" evidence="25">
    <location>
        <position position="748"/>
    </location>
    <ligand>
        <name>ATP</name>
        <dbReference type="ChEBI" id="CHEBI:30616"/>
    </ligand>
</feature>
<dbReference type="PRINTS" id="PR00019">
    <property type="entry name" value="LEURICHRPT"/>
</dbReference>
<keyword evidence="12" id="KW-0677">Repeat</keyword>
<dbReference type="AlphaFoldDB" id="A0A3B6KL43"/>
<dbReference type="InterPro" id="IPR051809">
    <property type="entry name" value="Plant_receptor-like_S/T_kinase"/>
</dbReference>
<name>A0A3B6KL43_WHEAT</name>
<dbReference type="InterPro" id="IPR055414">
    <property type="entry name" value="LRR_R13L4/SHOC2-like"/>
</dbReference>
<dbReference type="SMART" id="SM00365">
    <property type="entry name" value="LRR_SD22"/>
    <property type="match status" value="5"/>
</dbReference>
<evidence type="ECO:0000256" key="25">
    <source>
        <dbReference type="PROSITE-ProRule" id="PRU10141"/>
    </source>
</evidence>
<evidence type="ECO:0000256" key="16">
    <source>
        <dbReference type="ARBA" id="ARBA00022989"/>
    </source>
</evidence>
<keyword evidence="16 26" id="KW-1133">Transmembrane helix</keyword>
<evidence type="ECO:0000313" key="30">
    <source>
        <dbReference type="Proteomes" id="UP000019116"/>
    </source>
</evidence>
<keyword evidence="14" id="KW-0418">Kinase</keyword>
<dbReference type="SMR" id="A0A3B6KL43"/>
<dbReference type="SUPFAM" id="SSF52047">
    <property type="entry name" value="RNI-like"/>
    <property type="match status" value="1"/>
</dbReference>
<dbReference type="FunFam" id="1.10.510.10:FF:000358">
    <property type="entry name" value="Putative leucine-rich repeat receptor-like serine/threonine-protein kinase"/>
    <property type="match status" value="1"/>
</dbReference>
<dbReference type="InterPro" id="IPR001611">
    <property type="entry name" value="Leu-rich_rpt"/>
</dbReference>
<evidence type="ECO:0000256" key="8">
    <source>
        <dbReference type="ARBA" id="ARBA00022614"/>
    </source>
</evidence>
<keyword evidence="30" id="KW-1185">Reference proteome</keyword>
<sequence length="1030" mass="111240">MQAPSCPVPRLMRALALQCLSVWLCSCATAASLAVPELSRTGTADEHNLLFFKSELSDPAGALSSWNTSIPLCRWRGVTCGRRHPKRVVALHLNSSHLAGRRVSPFLGNLTFLRTLNLGDNDLGGQVPPELGRLSRLQVLNLSLNALQGSIPAALGRCSKLRVLNVRNNLLQGEIPAQIGSLENLEILNLFANNLSGQIPPSIANLSSLQTLNLGNNTLSGAIPSSFGRMPRLSLLSLQFNNLSGLIPPPIWNISSLKGLSVVGNALSGTIPAGAFANLPLLQLFYMSYNQFHGHVPAILANSSELQRIELGYNFFSGTVPPEVGGLQNIESLALSNNLLQATTPSDWNFMSTLSNCSQLQYLDLASNELGGMLPSSISNLSTSLVYLSLSHNRILGNMPERIGNLLQLQVLSLENNLLTGTLPSSLSILTNLGDLSLGRNNLSGSVPLTIGNLTQLSNLYLGHNTFSGSIPSTVGNLASLLNIDLSTNNLTGIIPSSLFNISTLSLGLDLSYNCLEGSIPSEIGNLKNLVEFRAASNRLSHEIPPTLGDCEILQNIYLQNNFLEGSIPPLLSRLKGLEILDLSNNKLSGQIPKFLEDLNTLHYLNLSFNNFVGEVPFTGIFTNATTVSMQGNDKLCGGIQDLHLPPCSFESSKKNKLPLKAIIIPLVAVLGVIFLVFFLLAWNKQRSNGNPSTATIQGYPSVSYLTLAKATNGFSTANLLGSGTFGSVYKGNFGGDRGDSANIVAIKVLKLQTPGALKSFTVECEAIRNTRHRNLVKIMTLCSSIDSKGDDFKAIVFEFMPNGSLEDWLHPDQNEEKHLDLLKRVSILLDVGYALDYLHSYGAAPIAHCDLKPSNVLLDVDLVAHVGDFGLARILTEGNSFPQSSTSSMGFRGTIGYSAPEYGAGNVISIQGDVYSYGILILEIVTGKRPTDSMFIHGLNLHKYAEMAIHGGVMDVVDMRLFSHIEKGSPATDDSSTFSRTYDPSDERRIDCLTSLLRLGVSCSQEMPVSRMLIKDTIKELRSIKDFLA</sequence>
<dbReference type="Gramene" id="TraesPARA_EIv1.0_1561170.1">
    <property type="protein sequence ID" value="TraesPARA_EIv1.0_1561170.1.CDS"/>
    <property type="gene ID" value="TraesPARA_EIv1.0_1561170"/>
</dbReference>
<proteinExistence type="inferred from homology"/>
<keyword evidence="19" id="KW-0325">Glycoprotein</keyword>
<evidence type="ECO:0000256" key="9">
    <source>
        <dbReference type="ARBA" id="ARBA00022679"/>
    </source>
</evidence>
<evidence type="ECO:0000256" key="21">
    <source>
        <dbReference type="ARBA" id="ARBA00048679"/>
    </source>
</evidence>
<keyword evidence="8" id="KW-0433">Leucine-rich repeat</keyword>
<evidence type="ECO:0000256" key="10">
    <source>
        <dbReference type="ARBA" id="ARBA00022692"/>
    </source>
</evidence>
<evidence type="ECO:0000256" key="26">
    <source>
        <dbReference type="SAM" id="Phobius"/>
    </source>
</evidence>
<dbReference type="Pfam" id="PF00560">
    <property type="entry name" value="LRR_1"/>
    <property type="match status" value="4"/>
</dbReference>
<dbReference type="FunFam" id="3.80.10.10:FF:000288">
    <property type="entry name" value="LRR receptor-like serine/threonine-protein kinase EFR"/>
    <property type="match status" value="1"/>
</dbReference>
<keyword evidence="5" id="KW-1003">Cell membrane</keyword>
<feature type="chain" id="PRO_5043176578" description="Receptor kinase-like protein Xa21" evidence="27">
    <location>
        <begin position="31"/>
        <end position="1030"/>
    </location>
</feature>
<reference evidence="29" key="1">
    <citation type="submission" date="2018-08" db="EMBL/GenBank/DDBJ databases">
        <authorList>
            <person name="Rossello M."/>
        </authorList>
    </citation>
    <scope>NUCLEOTIDE SEQUENCE [LARGE SCALE GENOMIC DNA]</scope>
    <source>
        <strain evidence="29">cv. Chinese Spring</strain>
    </source>
</reference>